<dbReference type="PROSITE" id="PS51406">
    <property type="entry name" value="FIBRINOGEN_C_2"/>
    <property type="match status" value="1"/>
</dbReference>
<reference evidence="4" key="1">
    <citation type="submission" date="2016-11" db="UniProtKB">
        <authorList>
            <consortium name="WormBaseParasite"/>
        </authorList>
    </citation>
    <scope>IDENTIFICATION</scope>
</reference>
<dbReference type="InterPro" id="IPR036056">
    <property type="entry name" value="Fibrinogen-like_C"/>
</dbReference>
<dbReference type="Proteomes" id="UP000095280">
    <property type="component" value="Unplaced"/>
</dbReference>
<organism evidence="3 4">
    <name type="scientific">Macrostomum lignano</name>
    <dbReference type="NCBI Taxonomy" id="282301"/>
    <lineage>
        <taxon>Eukaryota</taxon>
        <taxon>Metazoa</taxon>
        <taxon>Spiralia</taxon>
        <taxon>Lophotrochozoa</taxon>
        <taxon>Platyhelminthes</taxon>
        <taxon>Rhabditophora</taxon>
        <taxon>Macrostomorpha</taxon>
        <taxon>Macrostomida</taxon>
        <taxon>Macrostomidae</taxon>
        <taxon>Macrostomum</taxon>
    </lineage>
</organism>
<evidence type="ECO:0000259" key="2">
    <source>
        <dbReference type="PROSITE" id="PS51406"/>
    </source>
</evidence>
<dbReference type="WBParaSite" id="maker-unitig_47211-snap-gene-0.2-mRNA-1">
    <property type="protein sequence ID" value="maker-unitig_47211-snap-gene-0.2-mRNA-1"/>
    <property type="gene ID" value="maker-unitig_47211-snap-gene-0.2"/>
</dbReference>
<evidence type="ECO:0000313" key="4">
    <source>
        <dbReference type="WBParaSite" id="maker-unitig_47211-snap-gene-0.2-mRNA-1"/>
    </source>
</evidence>
<dbReference type="Pfam" id="PF00147">
    <property type="entry name" value="Fibrinogen_C"/>
    <property type="match status" value="1"/>
</dbReference>
<dbReference type="Gene3D" id="3.90.215.10">
    <property type="entry name" value="Gamma Fibrinogen, chain A, domain 1"/>
    <property type="match status" value="1"/>
</dbReference>
<keyword evidence="1" id="KW-1015">Disulfide bond</keyword>
<feature type="domain" description="Fibrinogen C-terminal" evidence="2">
    <location>
        <begin position="137"/>
        <end position="372"/>
    </location>
</feature>
<dbReference type="InterPro" id="IPR002181">
    <property type="entry name" value="Fibrinogen_a/b/g_C_dom"/>
</dbReference>
<dbReference type="SMART" id="SM00186">
    <property type="entry name" value="FBG"/>
    <property type="match status" value="1"/>
</dbReference>
<evidence type="ECO:0000313" key="3">
    <source>
        <dbReference type="Proteomes" id="UP000095280"/>
    </source>
</evidence>
<accession>A0A1I8FSH1</accession>
<dbReference type="InterPro" id="IPR050373">
    <property type="entry name" value="Fibrinogen_C-term_domain"/>
</dbReference>
<protein>
    <submittedName>
        <fullName evidence="4">Fibrinogen C-terminal domain-containing protein</fullName>
    </submittedName>
</protein>
<name>A0A1I8FSH1_9PLAT</name>
<dbReference type="AlphaFoldDB" id="A0A1I8FSH1"/>
<proteinExistence type="predicted"/>
<keyword evidence="3" id="KW-1185">Reference proteome</keyword>
<dbReference type="InterPro" id="IPR014716">
    <property type="entry name" value="Fibrinogen_a/b/g_C_1"/>
</dbReference>
<evidence type="ECO:0000256" key="1">
    <source>
        <dbReference type="ARBA" id="ARBA00023157"/>
    </source>
</evidence>
<dbReference type="InterPro" id="IPR020837">
    <property type="entry name" value="Fibrinogen_CS"/>
</dbReference>
<dbReference type="SUPFAM" id="SSF56496">
    <property type="entry name" value="Fibrinogen C-terminal domain-like"/>
    <property type="match status" value="1"/>
</dbReference>
<dbReference type="PANTHER" id="PTHR19143">
    <property type="entry name" value="FIBRINOGEN/TENASCIN/ANGIOPOEITIN"/>
    <property type="match status" value="1"/>
</dbReference>
<dbReference type="GO" id="GO:0005615">
    <property type="term" value="C:extracellular space"/>
    <property type="evidence" value="ECO:0007669"/>
    <property type="project" value="TreeGrafter"/>
</dbReference>
<sequence>LRDCLRRILGCVRGSSGGCCATLIGSGELLLLHLVPQLLLLLEAEGPGYQRLRPLRLRGRQLLGCQRPRSEGAQRESRLNCPRSFQRLEMFGKLLMMATALSVTFTAAQAAAGERSDCDFGPKNSAGSQRERLRAMRCELLGSLVCSAVSFVRESGLCLLSAVRNASFGAAGGSSQVFSAHCRRAGAVRCWRPGVPLDTAASHRGNLSFARNWTEYENGFGDGYDFWIGLRIINELTGNSPRLLRVERLSPWSNVLYVCEYSNFTVGNSTTNYTMNYGSYLTASSNTSMDSLNYHRGRPFTTIDRDNDQNPSGACTDTRGFAGWWYANCCNANPNGMYFHSAVTDMSAMVWFGATSSSYIALKSIRLMLYLA</sequence>
<dbReference type="PROSITE" id="PS00514">
    <property type="entry name" value="FIBRINOGEN_C_1"/>
    <property type="match status" value="1"/>
</dbReference>